<feature type="region of interest" description="Disordered" evidence="1">
    <location>
        <begin position="53"/>
        <end position="92"/>
    </location>
</feature>
<name>A0A6L9QW42_9ACTN</name>
<evidence type="ECO:0000313" key="2">
    <source>
        <dbReference type="EMBL" id="NEA29729.1"/>
    </source>
</evidence>
<evidence type="ECO:0000256" key="1">
    <source>
        <dbReference type="SAM" id="MobiDB-lite"/>
    </source>
</evidence>
<organism evidence="2 3">
    <name type="scientific">Actinomadura bangladeshensis</name>
    <dbReference type="NCBI Taxonomy" id="453573"/>
    <lineage>
        <taxon>Bacteria</taxon>
        <taxon>Bacillati</taxon>
        <taxon>Actinomycetota</taxon>
        <taxon>Actinomycetes</taxon>
        <taxon>Streptosporangiales</taxon>
        <taxon>Thermomonosporaceae</taxon>
        <taxon>Actinomadura</taxon>
    </lineage>
</organism>
<dbReference type="AlphaFoldDB" id="A0A6L9QW42"/>
<proteinExistence type="predicted"/>
<feature type="compositionally biased region" description="Basic and acidic residues" evidence="1">
    <location>
        <begin position="53"/>
        <end position="63"/>
    </location>
</feature>
<dbReference type="EMBL" id="JAAGLI010001236">
    <property type="protein sequence ID" value="NEA29729.1"/>
    <property type="molecule type" value="Genomic_DNA"/>
</dbReference>
<feature type="non-terminal residue" evidence="2">
    <location>
        <position position="92"/>
    </location>
</feature>
<accession>A0A6L9QW42</accession>
<feature type="non-terminal residue" evidence="2">
    <location>
        <position position="1"/>
    </location>
</feature>
<feature type="compositionally biased region" description="Polar residues" evidence="1">
    <location>
        <begin position="64"/>
        <end position="75"/>
    </location>
</feature>
<reference evidence="2 3" key="1">
    <citation type="submission" date="2020-01" db="EMBL/GenBank/DDBJ databases">
        <title>Insect and environment-associated Actinomycetes.</title>
        <authorList>
            <person name="Currrie C."/>
            <person name="Chevrette M."/>
            <person name="Carlson C."/>
            <person name="Stubbendieck R."/>
            <person name="Wendt-Pienkowski E."/>
        </authorList>
    </citation>
    <scope>NUCLEOTIDE SEQUENCE [LARGE SCALE GENOMIC DNA]</scope>
    <source>
        <strain evidence="2 3">SID10258</strain>
    </source>
</reference>
<dbReference type="Proteomes" id="UP000475532">
    <property type="component" value="Unassembled WGS sequence"/>
</dbReference>
<evidence type="ECO:0000313" key="3">
    <source>
        <dbReference type="Proteomes" id="UP000475532"/>
    </source>
</evidence>
<sequence>DTARAQAEAATAERDELAGKVNDQAVQLRQLSQSVAEQQAALTALAEERDAARAEADRARRQVDQFTHSTLSSNIPPGGRMPGGGTPMPPTG</sequence>
<protein>
    <submittedName>
        <fullName evidence="2">Chromosome segregation ATPase</fullName>
    </submittedName>
</protein>
<gene>
    <name evidence="2" type="ORF">G3I70_45590</name>
</gene>
<comment type="caution">
    <text evidence="2">The sequence shown here is derived from an EMBL/GenBank/DDBJ whole genome shotgun (WGS) entry which is preliminary data.</text>
</comment>